<dbReference type="InParanoid" id="A0A1M7GBD3"/>
<dbReference type="Pfam" id="PF13410">
    <property type="entry name" value="GST_C_2"/>
    <property type="match status" value="1"/>
</dbReference>
<dbReference type="PROSITE" id="PS50405">
    <property type="entry name" value="GST_CTER"/>
    <property type="match status" value="1"/>
</dbReference>
<dbReference type="GO" id="GO:0016740">
    <property type="term" value="F:transferase activity"/>
    <property type="evidence" value="ECO:0007669"/>
    <property type="project" value="UniProtKB-KW"/>
</dbReference>
<dbReference type="SFLD" id="SFLDS00019">
    <property type="entry name" value="Glutathione_Transferase_(cytos"/>
    <property type="match status" value="1"/>
</dbReference>
<sequence>MLLYGVPLSPFVRKTLFTLYELDLPFEQVITPPGSDAPAFREISPLGRIPGFADDGVKMWDSSAICHYLIRGQGSALIDYATPQTLARVIAWDKYADDVLAEAVFPPLIERVVKPIRLGTDADEDVVTHALNELLPPVGDYLNDSLAKSGDAWLAGGAFSYADIAVGAHLTNLLLAGIALDGKRWPALGEWFTRLQQRDAFQRMYQEARDFRL</sequence>
<name>A0A1M7GBD3_9GAMM</name>
<dbReference type="InterPro" id="IPR036282">
    <property type="entry name" value="Glutathione-S-Trfase_C_sf"/>
</dbReference>
<dbReference type="OrthoDB" id="5958450at2"/>
<dbReference type="InterPro" id="IPR036249">
    <property type="entry name" value="Thioredoxin-like_sf"/>
</dbReference>
<protein>
    <submittedName>
        <fullName evidence="3">Glutathione S-transferase</fullName>
    </submittedName>
</protein>
<dbReference type="Pfam" id="PF13417">
    <property type="entry name" value="GST_N_3"/>
    <property type="match status" value="1"/>
</dbReference>
<evidence type="ECO:0000259" key="2">
    <source>
        <dbReference type="PROSITE" id="PS50405"/>
    </source>
</evidence>
<dbReference type="SUPFAM" id="SSF52833">
    <property type="entry name" value="Thioredoxin-like"/>
    <property type="match status" value="1"/>
</dbReference>
<proteinExistence type="predicted"/>
<dbReference type="InterPro" id="IPR010987">
    <property type="entry name" value="Glutathione-S-Trfase_C-like"/>
</dbReference>
<dbReference type="Proteomes" id="UP000190911">
    <property type="component" value="Chromosome I"/>
</dbReference>
<dbReference type="InterPro" id="IPR040079">
    <property type="entry name" value="Glutathione_S-Trfase"/>
</dbReference>
<keyword evidence="4" id="KW-1185">Reference proteome</keyword>
<dbReference type="CDD" id="cd00299">
    <property type="entry name" value="GST_C_family"/>
    <property type="match status" value="1"/>
</dbReference>
<dbReference type="Gene3D" id="1.20.1050.10">
    <property type="match status" value="1"/>
</dbReference>
<dbReference type="AlphaFoldDB" id="A0A1M7GBD3"/>
<dbReference type="EMBL" id="LT670847">
    <property type="protein sequence ID" value="SHM13600.1"/>
    <property type="molecule type" value="Genomic_DNA"/>
</dbReference>
<accession>A0A1M7GBD3</accession>
<feature type="domain" description="GST C-terminal" evidence="2">
    <location>
        <begin position="82"/>
        <end position="213"/>
    </location>
</feature>
<organism evidence="3 4">
    <name type="scientific">Vreelandella subglaciescola</name>
    <dbReference type="NCBI Taxonomy" id="29571"/>
    <lineage>
        <taxon>Bacteria</taxon>
        <taxon>Pseudomonadati</taxon>
        <taxon>Pseudomonadota</taxon>
        <taxon>Gammaproteobacteria</taxon>
        <taxon>Oceanospirillales</taxon>
        <taxon>Halomonadaceae</taxon>
        <taxon>Vreelandella</taxon>
    </lineage>
</organism>
<dbReference type="SUPFAM" id="SSF47616">
    <property type="entry name" value="GST C-terminal domain-like"/>
    <property type="match status" value="1"/>
</dbReference>
<dbReference type="Gene3D" id="3.40.30.10">
    <property type="entry name" value="Glutaredoxin"/>
    <property type="match status" value="1"/>
</dbReference>
<dbReference type="RefSeq" id="WP_079552424.1">
    <property type="nucleotide sequence ID" value="NZ_LT670847.1"/>
</dbReference>
<evidence type="ECO:0000313" key="3">
    <source>
        <dbReference type="EMBL" id="SHM13600.1"/>
    </source>
</evidence>
<dbReference type="PANTHER" id="PTHR44051:SF8">
    <property type="entry name" value="GLUTATHIONE S-TRANSFERASE GSTA"/>
    <property type="match status" value="1"/>
</dbReference>
<feature type="domain" description="GST N-terminal" evidence="1">
    <location>
        <begin position="1"/>
        <end position="77"/>
    </location>
</feature>
<dbReference type="STRING" id="29571.SAMN05878437_1412"/>
<reference evidence="3 4" key="1">
    <citation type="submission" date="2016-11" db="EMBL/GenBank/DDBJ databases">
        <authorList>
            <person name="Jaros S."/>
            <person name="Januszkiewicz K."/>
            <person name="Wedrychowicz H."/>
        </authorList>
    </citation>
    <scope>NUCLEOTIDE SEQUENCE [LARGE SCALE GENOMIC DNA]</scope>
    <source>
        <strain evidence="3 4">ACAM 12</strain>
    </source>
</reference>
<evidence type="ECO:0000313" key="4">
    <source>
        <dbReference type="Proteomes" id="UP000190911"/>
    </source>
</evidence>
<dbReference type="CDD" id="cd00570">
    <property type="entry name" value="GST_N_family"/>
    <property type="match status" value="1"/>
</dbReference>
<evidence type="ECO:0000259" key="1">
    <source>
        <dbReference type="PROSITE" id="PS50404"/>
    </source>
</evidence>
<gene>
    <name evidence="3" type="ORF">SAMN05878437_1412</name>
</gene>
<dbReference type="PANTHER" id="PTHR44051">
    <property type="entry name" value="GLUTATHIONE S-TRANSFERASE-RELATED"/>
    <property type="match status" value="1"/>
</dbReference>
<keyword evidence="3" id="KW-0808">Transferase</keyword>
<dbReference type="InterPro" id="IPR004045">
    <property type="entry name" value="Glutathione_S-Trfase_N"/>
</dbReference>
<dbReference type="PROSITE" id="PS50404">
    <property type="entry name" value="GST_NTER"/>
    <property type="match status" value="1"/>
</dbReference>